<dbReference type="EMBL" id="CACQ02005003">
    <property type="protein sequence ID" value="CCF41887.1"/>
    <property type="molecule type" value="Genomic_DNA"/>
</dbReference>
<dbReference type="AlphaFoldDB" id="H1VNT3"/>
<name>H1VNT3_COLHI</name>
<organism evidence="1 2">
    <name type="scientific">Colletotrichum higginsianum (strain IMI 349063)</name>
    <name type="common">Crucifer anthracnose fungus</name>
    <dbReference type="NCBI Taxonomy" id="759273"/>
    <lineage>
        <taxon>Eukaryota</taxon>
        <taxon>Fungi</taxon>
        <taxon>Dikarya</taxon>
        <taxon>Ascomycota</taxon>
        <taxon>Pezizomycotina</taxon>
        <taxon>Sordariomycetes</taxon>
        <taxon>Hypocreomycetidae</taxon>
        <taxon>Glomerellales</taxon>
        <taxon>Glomerellaceae</taxon>
        <taxon>Colletotrichum</taxon>
        <taxon>Colletotrichum destructivum species complex</taxon>
    </lineage>
</organism>
<dbReference type="HOGENOM" id="CLU_2270083_0_0_1"/>
<accession>H1VNT3</accession>
<feature type="non-terminal residue" evidence="1">
    <location>
        <position position="1"/>
    </location>
</feature>
<dbReference type="Proteomes" id="UP000007174">
    <property type="component" value="Unassembled WGS sequence"/>
</dbReference>
<gene>
    <name evidence="1" type="ORF">CH063_12031</name>
</gene>
<proteinExistence type="predicted"/>
<reference evidence="2" key="1">
    <citation type="journal article" date="2012" name="Nat. Genet.">
        <title>Lifestyle transitions in plant pathogenic Colletotrichum fungi deciphered by genome and transcriptome analyses.</title>
        <authorList>
            <person name="O'Connell R.J."/>
            <person name="Thon M.R."/>
            <person name="Hacquard S."/>
            <person name="Amyotte S.G."/>
            <person name="Kleemann J."/>
            <person name="Torres M.F."/>
            <person name="Damm U."/>
            <person name="Buiate E.A."/>
            <person name="Epstein L."/>
            <person name="Alkan N."/>
            <person name="Altmueller J."/>
            <person name="Alvarado-Balderrama L."/>
            <person name="Bauser C.A."/>
            <person name="Becker C."/>
            <person name="Birren B.W."/>
            <person name="Chen Z."/>
            <person name="Choi J."/>
            <person name="Crouch J.A."/>
            <person name="Duvick J.P."/>
            <person name="Farman M.A."/>
            <person name="Gan P."/>
            <person name="Heiman D."/>
            <person name="Henrissat B."/>
            <person name="Howard R.J."/>
            <person name="Kabbage M."/>
            <person name="Koch C."/>
            <person name="Kracher B."/>
            <person name="Kubo Y."/>
            <person name="Law A.D."/>
            <person name="Lebrun M.-H."/>
            <person name="Lee Y.-H."/>
            <person name="Miyara I."/>
            <person name="Moore N."/>
            <person name="Neumann U."/>
            <person name="Nordstroem K."/>
            <person name="Panaccione D.G."/>
            <person name="Panstruga R."/>
            <person name="Place M."/>
            <person name="Proctor R.H."/>
            <person name="Prusky D."/>
            <person name="Rech G."/>
            <person name="Reinhardt R."/>
            <person name="Rollins J.A."/>
            <person name="Rounsley S."/>
            <person name="Schardl C.L."/>
            <person name="Schwartz D.C."/>
            <person name="Shenoy N."/>
            <person name="Shirasu K."/>
            <person name="Sikhakolli U.R."/>
            <person name="Stueber K."/>
            <person name="Sukno S.A."/>
            <person name="Sweigard J.A."/>
            <person name="Takano Y."/>
            <person name="Takahara H."/>
            <person name="Trail F."/>
            <person name="van der Does H.C."/>
            <person name="Voll L.M."/>
            <person name="Will I."/>
            <person name="Young S."/>
            <person name="Zeng Q."/>
            <person name="Zhang J."/>
            <person name="Zhou S."/>
            <person name="Dickman M.B."/>
            <person name="Schulze-Lefert P."/>
            <person name="Ver Loren van Themaat E."/>
            <person name="Ma L.-J."/>
            <person name="Vaillancourt L.J."/>
        </authorList>
    </citation>
    <scope>NUCLEOTIDE SEQUENCE [LARGE SCALE GENOMIC DNA]</scope>
    <source>
        <strain evidence="2">IMI 349063</strain>
    </source>
</reference>
<evidence type="ECO:0000313" key="1">
    <source>
        <dbReference type="EMBL" id="CCF41887.1"/>
    </source>
</evidence>
<protein>
    <submittedName>
        <fullName evidence="1">Uncharacterized protein</fullName>
    </submittedName>
</protein>
<evidence type="ECO:0000313" key="2">
    <source>
        <dbReference type="Proteomes" id="UP000007174"/>
    </source>
</evidence>
<sequence>AVLHLAGAKILQINKNHSTRWAASWTGTPHTILVNAASRLTNCQPTRECFCPQLATGQGPPVSSQSFTSVRVGALSMTMANVRGCRKLITTDTETAPALSALS</sequence>